<dbReference type="Proteomes" id="UP001392437">
    <property type="component" value="Unassembled WGS sequence"/>
</dbReference>
<evidence type="ECO:0000313" key="5">
    <source>
        <dbReference type="EMBL" id="KAK8104933.1"/>
    </source>
</evidence>
<proteinExistence type="predicted"/>
<evidence type="ECO:0000313" key="6">
    <source>
        <dbReference type="Proteomes" id="UP001392437"/>
    </source>
</evidence>
<reference evidence="5 6" key="1">
    <citation type="submission" date="2023-01" db="EMBL/GenBank/DDBJ databases">
        <title>Analysis of 21 Apiospora genomes using comparative genomics revels a genus with tremendous synthesis potential of carbohydrate active enzymes and secondary metabolites.</title>
        <authorList>
            <person name="Sorensen T."/>
        </authorList>
    </citation>
    <scope>NUCLEOTIDE SEQUENCE [LARGE SCALE GENOMIC DNA]</scope>
    <source>
        <strain evidence="5 6">CBS 117206</strain>
    </source>
</reference>
<dbReference type="EMBL" id="JAQQWP010000008">
    <property type="protein sequence ID" value="KAK8104933.1"/>
    <property type="molecule type" value="Genomic_DNA"/>
</dbReference>
<accession>A0AAW0QRI4</accession>
<dbReference type="InterPro" id="IPR029052">
    <property type="entry name" value="Metallo-depent_PP-like"/>
</dbReference>
<name>A0AAW0QRI4_9PEZI</name>
<dbReference type="InterPro" id="IPR039331">
    <property type="entry name" value="PAPs-like"/>
</dbReference>
<sequence length="378" mass="41354">MLCCSSTNSTVEQFFSPRLPGDKTPFAVNVVIDLGVYGADGFTTQMDKSKRDTIPHVEPALNHSTIGRLASTIDDYELVLHPGDLAYADDWILEGHYSKHSTANAYQAILENFYDQLAPIAARKPYMVLCPAGQTNFSDFTTRFGRTMPTAFASTSANASARVLANAARRLAKPPFWYSFEHGMAHVVMLDTETDFAAAPAEGPRLRGRPFGAPGQQRAFLAADLAAVDRAVTPWLVVAAHRPWYTTGPARHACAACRAAFEPLFYRFGVDLAVFGHVHNAQRFRPVVNGTADPRGLDDPKAPMYIVAGGAGNIEGLARIGAKPSYTAWAYADNFSYATVSFLDANRLQVDFIRSATGETLDTSVLYKSHKERFVDQM</sequence>
<keyword evidence="1" id="KW-0732">Signal</keyword>
<evidence type="ECO:0000256" key="1">
    <source>
        <dbReference type="ARBA" id="ARBA00022729"/>
    </source>
</evidence>
<dbReference type="InterPro" id="IPR041792">
    <property type="entry name" value="MPP_PAP"/>
</dbReference>
<dbReference type="Gene3D" id="3.60.21.10">
    <property type="match status" value="1"/>
</dbReference>
<protein>
    <recommendedName>
        <fullName evidence="7">Calcineurin-like phosphoesterase</fullName>
    </recommendedName>
</protein>
<feature type="domain" description="Calcineurin-like phosphoesterase" evidence="3">
    <location>
        <begin position="218"/>
        <end position="280"/>
    </location>
</feature>
<keyword evidence="6" id="KW-1185">Reference proteome</keyword>
<dbReference type="InterPro" id="IPR025733">
    <property type="entry name" value="PAPs_C"/>
</dbReference>
<dbReference type="AlphaFoldDB" id="A0AAW0QRI4"/>
<organism evidence="5 6">
    <name type="scientific">Apiospora kogelbergensis</name>
    <dbReference type="NCBI Taxonomy" id="1337665"/>
    <lineage>
        <taxon>Eukaryota</taxon>
        <taxon>Fungi</taxon>
        <taxon>Dikarya</taxon>
        <taxon>Ascomycota</taxon>
        <taxon>Pezizomycotina</taxon>
        <taxon>Sordariomycetes</taxon>
        <taxon>Xylariomycetidae</taxon>
        <taxon>Amphisphaeriales</taxon>
        <taxon>Apiosporaceae</taxon>
        <taxon>Apiospora</taxon>
    </lineage>
</organism>
<keyword evidence="2" id="KW-0325">Glycoprotein</keyword>
<evidence type="ECO:0000259" key="4">
    <source>
        <dbReference type="Pfam" id="PF14008"/>
    </source>
</evidence>
<dbReference type="InterPro" id="IPR004843">
    <property type="entry name" value="Calcineurin-like_PHP"/>
</dbReference>
<evidence type="ECO:0008006" key="7">
    <source>
        <dbReference type="Google" id="ProtNLM"/>
    </source>
</evidence>
<comment type="caution">
    <text evidence="5">The sequence shown here is derived from an EMBL/GenBank/DDBJ whole genome shotgun (WGS) entry which is preliminary data.</text>
</comment>
<feature type="domain" description="Purple acid phosphatase C-terminal" evidence="4">
    <location>
        <begin position="302"/>
        <end position="363"/>
    </location>
</feature>
<gene>
    <name evidence="5" type="ORF">PG999_008292</name>
</gene>
<dbReference type="PANTHER" id="PTHR22953">
    <property type="entry name" value="ACID PHOSPHATASE RELATED"/>
    <property type="match status" value="1"/>
</dbReference>
<evidence type="ECO:0000259" key="3">
    <source>
        <dbReference type="Pfam" id="PF00149"/>
    </source>
</evidence>
<dbReference type="CDD" id="cd00839">
    <property type="entry name" value="MPP_PAPs"/>
    <property type="match status" value="1"/>
</dbReference>
<evidence type="ECO:0000256" key="2">
    <source>
        <dbReference type="ARBA" id="ARBA00023180"/>
    </source>
</evidence>
<dbReference type="PANTHER" id="PTHR22953:SF153">
    <property type="entry name" value="PURPLE ACID PHOSPHATASE"/>
    <property type="match status" value="1"/>
</dbReference>
<dbReference type="Pfam" id="PF14008">
    <property type="entry name" value="Metallophos_C"/>
    <property type="match status" value="1"/>
</dbReference>
<dbReference type="GO" id="GO:0003993">
    <property type="term" value="F:acid phosphatase activity"/>
    <property type="evidence" value="ECO:0007669"/>
    <property type="project" value="InterPro"/>
</dbReference>
<dbReference type="Pfam" id="PF00149">
    <property type="entry name" value="Metallophos"/>
    <property type="match status" value="1"/>
</dbReference>
<dbReference type="SUPFAM" id="SSF56300">
    <property type="entry name" value="Metallo-dependent phosphatases"/>
    <property type="match status" value="1"/>
</dbReference>